<dbReference type="RefSeq" id="WP_015932822.1">
    <property type="nucleotide sequence ID" value="NC_011894.1"/>
</dbReference>
<evidence type="ECO:0000313" key="1">
    <source>
        <dbReference type="EMBL" id="ACL61248.1"/>
    </source>
</evidence>
<proteinExistence type="predicted"/>
<dbReference type="HOGENOM" id="CLU_2650313_0_0_5"/>
<keyword evidence="2" id="KW-1185">Reference proteome</keyword>
<accession>B8IC66</accession>
<protein>
    <submittedName>
        <fullName evidence="1">Uncharacterized protein</fullName>
    </submittedName>
</protein>
<gene>
    <name evidence="1" type="ordered locus">Mnod_6475</name>
</gene>
<dbReference type="STRING" id="460265.Mnod_6475"/>
<dbReference type="Proteomes" id="UP000008207">
    <property type="component" value="Chromosome"/>
</dbReference>
<dbReference type="AlphaFoldDB" id="B8IC66"/>
<sequence length="76" mass="8378">MGVFQAMWRMLSGRAAERAAEQEQVSRALAMQRAETAEKVRSIEAQAAQMRGADQAMLDLLGRTIDRASRARKGAN</sequence>
<dbReference type="KEGG" id="mno:Mnod_6475"/>
<evidence type="ECO:0000313" key="2">
    <source>
        <dbReference type="Proteomes" id="UP000008207"/>
    </source>
</evidence>
<name>B8IC66_METNO</name>
<reference evidence="1 2" key="1">
    <citation type="submission" date="2009-01" db="EMBL/GenBank/DDBJ databases">
        <title>Complete sequence of chromosome of Methylobacterium nodulans ORS 2060.</title>
        <authorList>
            <consortium name="US DOE Joint Genome Institute"/>
            <person name="Lucas S."/>
            <person name="Copeland A."/>
            <person name="Lapidus A."/>
            <person name="Glavina del Rio T."/>
            <person name="Dalin E."/>
            <person name="Tice H."/>
            <person name="Bruce D."/>
            <person name="Goodwin L."/>
            <person name="Pitluck S."/>
            <person name="Sims D."/>
            <person name="Brettin T."/>
            <person name="Detter J.C."/>
            <person name="Han C."/>
            <person name="Larimer F."/>
            <person name="Land M."/>
            <person name="Hauser L."/>
            <person name="Kyrpides N."/>
            <person name="Ivanova N."/>
            <person name="Marx C.J."/>
            <person name="Richardson P."/>
        </authorList>
    </citation>
    <scope>NUCLEOTIDE SEQUENCE [LARGE SCALE GENOMIC DNA]</scope>
    <source>
        <strain evidence="2">LMG 21967 / CNCM I-2342 / ORS 2060</strain>
    </source>
</reference>
<organism evidence="1 2">
    <name type="scientific">Methylobacterium nodulans (strain LMG 21967 / CNCM I-2342 / ORS 2060)</name>
    <dbReference type="NCBI Taxonomy" id="460265"/>
    <lineage>
        <taxon>Bacteria</taxon>
        <taxon>Pseudomonadati</taxon>
        <taxon>Pseudomonadota</taxon>
        <taxon>Alphaproteobacteria</taxon>
        <taxon>Hyphomicrobiales</taxon>
        <taxon>Methylobacteriaceae</taxon>
        <taxon>Methylobacterium</taxon>
    </lineage>
</organism>
<dbReference type="EMBL" id="CP001349">
    <property type="protein sequence ID" value="ACL61248.1"/>
    <property type="molecule type" value="Genomic_DNA"/>
</dbReference>